<evidence type="ECO:0000259" key="7">
    <source>
        <dbReference type="Pfam" id="PF00892"/>
    </source>
</evidence>
<name>A0A6A5NGI7_LUPAL</name>
<dbReference type="InterPro" id="IPR030184">
    <property type="entry name" value="WAT1-related"/>
</dbReference>
<protein>
    <recommendedName>
        <fullName evidence="6">WAT1-related protein</fullName>
    </recommendedName>
</protein>
<dbReference type="AlphaFoldDB" id="A0A6A5NGI7"/>
<feature type="transmembrane region" description="Helical" evidence="6">
    <location>
        <begin position="286"/>
        <end position="306"/>
    </location>
</feature>
<dbReference type="SUPFAM" id="SSF103481">
    <property type="entry name" value="Multidrug resistance efflux transporter EmrE"/>
    <property type="match status" value="2"/>
</dbReference>
<dbReference type="PANTHER" id="PTHR31218">
    <property type="entry name" value="WAT1-RELATED PROTEIN"/>
    <property type="match status" value="1"/>
</dbReference>
<gene>
    <name evidence="8" type="ORF">Lalb_Chr20g0123281</name>
</gene>
<evidence type="ECO:0000256" key="5">
    <source>
        <dbReference type="ARBA" id="ARBA00023136"/>
    </source>
</evidence>
<keyword evidence="3 6" id="KW-0812">Transmembrane</keyword>
<dbReference type="InterPro" id="IPR000620">
    <property type="entry name" value="EamA_dom"/>
</dbReference>
<comment type="caution">
    <text evidence="8">The sequence shown here is derived from an EMBL/GenBank/DDBJ whole genome shotgun (WGS) entry which is preliminary data.</text>
</comment>
<dbReference type="GO" id="GO:0016020">
    <property type="term" value="C:membrane"/>
    <property type="evidence" value="ECO:0007669"/>
    <property type="project" value="UniProtKB-SubCell"/>
</dbReference>
<keyword evidence="4 6" id="KW-1133">Transmembrane helix</keyword>
<dbReference type="Proteomes" id="UP000447434">
    <property type="component" value="Chromosome 20"/>
</dbReference>
<comment type="subcellular location">
    <subcellularLocation>
        <location evidence="1 6">Membrane</location>
        <topology evidence="1 6">Multi-pass membrane protein</topology>
    </subcellularLocation>
</comment>
<evidence type="ECO:0000256" key="2">
    <source>
        <dbReference type="ARBA" id="ARBA00007635"/>
    </source>
</evidence>
<feature type="transmembrane region" description="Helical" evidence="6">
    <location>
        <begin position="145"/>
        <end position="169"/>
    </location>
</feature>
<evidence type="ECO:0000256" key="4">
    <source>
        <dbReference type="ARBA" id="ARBA00022989"/>
    </source>
</evidence>
<feature type="transmembrane region" description="Helical" evidence="6">
    <location>
        <begin position="189"/>
        <end position="210"/>
    </location>
</feature>
<comment type="similarity">
    <text evidence="2 6">Belongs to the drug/metabolite transporter (DMT) superfamily. Plant drug/metabolite exporter (P-DME) (TC 2.A.7.4) family.</text>
</comment>
<feature type="transmembrane region" description="Helical" evidence="6">
    <location>
        <begin position="222"/>
        <end position="242"/>
    </location>
</feature>
<dbReference type="Pfam" id="PF00892">
    <property type="entry name" value="EamA"/>
    <property type="match status" value="2"/>
</dbReference>
<accession>A0A6A5NGI7</accession>
<reference evidence="9" key="1">
    <citation type="journal article" date="2020" name="Nat. Commun.">
        <title>Genome sequence of the cluster root forming white lupin.</title>
        <authorList>
            <person name="Hufnagel B."/>
            <person name="Marques A."/>
            <person name="Soriano A."/>
            <person name="Marques L."/>
            <person name="Divol F."/>
            <person name="Doumas P."/>
            <person name="Sallet E."/>
            <person name="Mancinotti D."/>
            <person name="Carrere S."/>
            <person name="Marande W."/>
            <person name="Arribat S."/>
            <person name="Keller J."/>
            <person name="Huneau C."/>
            <person name="Blein T."/>
            <person name="Aime D."/>
            <person name="Laguerre M."/>
            <person name="Taylor J."/>
            <person name="Schubert V."/>
            <person name="Nelson M."/>
            <person name="Geu-Flores F."/>
            <person name="Crespi M."/>
            <person name="Gallardo-Guerrero K."/>
            <person name="Delaux P.-M."/>
            <person name="Salse J."/>
            <person name="Berges H."/>
            <person name="Guyot R."/>
            <person name="Gouzy J."/>
            <person name="Peret B."/>
        </authorList>
    </citation>
    <scope>NUCLEOTIDE SEQUENCE [LARGE SCALE GENOMIC DNA]</scope>
    <source>
        <strain evidence="9">cv. Amiga</strain>
    </source>
</reference>
<feature type="transmembrane region" description="Helical" evidence="6">
    <location>
        <begin position="312"/>
        <end position="331"/>
    </location>
</feature>
<feature type="domain" description="EamA" evidence="7">
    <location>
        <begin position="192"/>
        <end position="330"/>
    </location>
</feature>
<feature type="transmembrane region" description="Helical" evidence="6">
    <location>
        <begin position="76"/>
        <end position="94"/>
    </location>
</feature>
<proteinExistence type="inferred from homology"/>
<evidence type="ECO:0000256" key="3">
    <source>
        <dbReference type="ARBA" id="ARBA00022692"/>
    </source>
</evidence>
<sequence length="394" mass="43319">MMKSMRNLVHGLKPAILMVVVQIANAWVNVMYKLAVNDGMSLRVVVAYRYIFATAFIAPLAFILERKTRPKMSWTVLFQAFLCGLFGGALPQNLHMEAIALTSVTFTTAVSNLIPAITFILSLLFGLETLNLRAAGGRAKMTGTIIGIGGAMILTFIKGVQINIFSFHINLFNHKNSNVVHPQVSSHGMFILGAFSSFASNISYALWLIIQAKMSERYPCPYSSTALMSLMGALLSITFTFLLERDLSQWRLGWNVRLITVAYAGIVVSGVMVAVISWCVRRRGPLFVSVFSPLMLVVVAFAGSTILDENLYLGSIIGSLLIVCGLYIVLWGKSKEMKKNIESLSPNGQHDFKTVEIIVKSPVLLDTANHKNYNNTLDNIGGKEVISRNTGLNN</sequence>
<evidence type="ECO:0000313" key="8">
    <source>
        <dbReference type="EMBL" id="KAE9591871.1"/>
    </source>
</evidence>
<dbReference type="InterPro" id="IPR037185">
    <property type="entry name" value="EmrE-like"/>
</dbReference>
<evidence type="ECO:0000256" key="6">
    <source>
        <dbReference type="RuleBase" id="RU363077"/>
    </source>
</evidence>
<dbReference type="GO" id="GO:0022857">
    <property type="term" value="F:transmembrane transporter activity"/>
    <property type="evidence" value="ECO:0007669"/>
    <property type="project" value="InterPro"/>
</dbReference>
<dbReference type="EMBL" id="WOCE01000020">
    <property type="protein sequence ID" value="KAE9591871.1"/>
    <property type="molecule type" value="Genomic_DNA"/>
</dbReference>
<feature type="domain" description="EamA" evidence="7">
    <location>
        <begin position="15"/>
        <end position="154"/>
    </location>
</feature>
<feature type="transmembrane region" description="Helical" evidence="6">
    <location>
        <begin position="100"/>
        <end position="125"/>
    </location>
</feature>
<dbReference type="OrthoDB" id="1728340at2759"/>
<evidence type="ECO:0000313" key="9">
    <source>
        <dbReference type="Proteomes" id="UP000447434"/>
    </source>
</evidence>
<evidence type="ECO:0000256" key="1">
    <source>
        <dbReference type="ARBA" id="ARBA00004141"/>
    </source>
</evidence>
<keyword evidence="9" id="KW-1185">Reference proteome</keyword>
<keyword evidence="5 6" id="KW-0472">Membrane</keyword>
<feature type="transmembrane region" description="Helical" evidence="6">
    <location>
        <begin position="42"/>
        <end position="64"/>
    </location>
</feature>
<organism evidence="8 9">
    <name type="scientific">Lupinus albus</name>
    <name type="common">White lupine</name>
    <name type="synonym">Lupinus termis</name>
    <dbReference type="NCBI Taxonomy" id="3870"/>
    <lineage>
        <taxon>Eukaryota</taxon>
        <taxon>Viridiplantae</taxon>
        <taxon>Streptophyta</taxon>
        <taxon>Embryophyta</taxon>
        <taxon>Tracheophyta</taxon>
        <taxon>Spermatophyta</taxon>
        <taxon>Magnoliopsida</taxon>
        <taxon>eudicotyledons</taxon>
        <taxon>Gunneridae</taxon>
        <taxon>Pentapetalae</taxon>
        <taxon>rosids</taxon>
        <taxon>fabids</taxon>
        <taxon>Fabales</taxon>
        <taxon>Fabaceae</taxon>
        <taxon>Papilionoideae</taxon>
        <taxon>50 kb inversion clade</taxon>
        <taxon>genistoids sensu lato</taxon>
        <taxon>core genistoids</taxon>
        <taxon>Genisteae</taxon>
        <taxon>Lupinus</taxon>
    </lineage>
</organism>
<feature type="transmembrane region" description="Helical" evidence="6">
    <location>
        <begin position="254"/>
        <end position="279"/>
    </location>
</feature>